<evidence type="ECO:0000313" key="2">
    <source>
        <dbReference type="Proteomes" id="UP000324222"/>
    </source>
</evidence>
<organism evidence="1 2">
    <name type="scientific">Portunus trituberculatus</name>
    <name type="common">Swimming crab</name>
    <name type="synonym">Neptunus trituberculatus</name>
    <dbReference type="NCBI Taxonomy" id="210409"/>
    <lineage>
        <taxon>Eukaryota</taxon>
        <taxon>Metazoa</taxon>
        <taxon>Ecdysozoa</taxon>
        <taxon>Arthropoda</taxon>
        <taxon>Crustacea</taxon>
        <taxon>Multicrustacea</taxon>
        <taxon>Malacostraca</taxon>
        <taxon>Eumalacostraca</taxon>
        <taxon>Eucarida</taxon>
        <taxon>Decapoda</taxon>
        <taxon>Pleocyemata</taxon>
        <taxon>Brachyura</taxon>
        <taxon>Eubrachyura</taxon>
        <taxon>Portunoidea</taxon>
        <taxon>Portunidae</taxon>
        <taxon>Portuninae</taxon>
        <taxon>Portunus</taxon>
    </lineage>
</organism>
<keyword evidence="2" id="KW-1185">Reference proteome</keyword>
<accession>A0A5B7JPH6</accession>
<sequence>MFLFFPVAVYDPLGRWLHITLSSRQSIGPLSSLTSPHLTSALTLNSSPPKLSLYSSQKLNQYTKYSSSYSSCTQLYITHRFISSPFPVHLFPAHCLILATQICSPLPFLLAFLLRSGRVGSGR</sequence>
<name>A0A5B7JPH6_PORTR</name>
<gene>
    <name evidence="1" type="ORF">E2C01_095316</name>
</gene>
<protein>
    <submittedName>
        <fullName evidence="1">Uncharacterized protein</fullName>
    </submittedName>
</protein>
<proteinExistence type="predicted"/>
<evidence type="ECO:0000313" key="1">
    <source>
        <dbReference type="EMBL" id="MPC99871.1"/>
    </source>
</evidence>
<dbReference type="Proteomes" id="UP000324222">
    <property type="component" value="Unassembled WGS sequence"/>
</dbReference>
<dbReference type="EMBL" id="VSRR010120337">
    <property type="protein sequence ID" value="MPC99871.1"/>
    <property type="molecule type" value="Genomic_DNA"/>
</dbReference>
<comment type="caution">
    <text evidence="1">The sequence shown here is derived from an EMBL/GenBank/DDBJ whole genome shotgun (WGS) entry which is preliminary data.</text>
</comment>
<reference evidence="1 2" key="1">
    <citation type="submission" date="2019-05" db="EMBL/GenBank/DDBJ databases">
        <title>Another draft genome of Portunus trituberculatus and its Hox gene families provides insights of decapod evolution.</title>
        <authorList>
            <person name="Jeong J.-H."/>
            <person name="Song I."/>
            <person name="Kim S."/>
            <person name="Choi T."/>
            <person name="Kim D."/>
            <person name="Ryu S."/>
            <person name="Kim W."/>
        </authorList>
    </citation>
    <scope>NUCLEOTIDE SEQUENCE [LARGE SCALE GENOMIC DNA]</scope>
    <source>
        <tissue evidence="1">Muscle</tissue>
    </source>
</reference>
<dbReference type="AlphaFoldDB" id="A0A5B7JPH6"/>